<evidence type="ECO:0000259" key="4">
    <source>
        <dbReference type="PROSITE" id="PS01031"/>
    </source>
</evidence>
<evidence type="ECO:0000256" key="1">
    <source>
        <dbReference type="ARBA" id="ARBA00023016"/>
    </source>
</evidence>
<organism evidence="5 6">
    <name type="scientific">Sulfobacillus thermotolerans</name>
    <dbReference type="NCBI Taxonomy" id="338644"/>
    <lineage>
        <taxon>Bacteria</taxon>
        <taxon>Bacillati</taxon>
        <taxon>Bacillota</taxon>
        <taxon>Clostridia</taxon>
        <taxon>Eubacteriales</taxon>
        <taxon>Clostridiales Family XVII. Incertae Sedis</taxon>
        <taxon>Sulfobacillus</taxon>
    </lineage>
</organism>
<dbReference type="Pfam" id="PF00011">
    <property type="entry name" value="HSP20"/>
    <property type="match status" value="1"/>
</dbReference>
<protein>
    <recommendedName>
        <fullName evidence="4">SHSP domain-containing protein</fullName>
    </recommendedName>
</protein>
<gene>
    <name evidence="5" type="ORF">BXT84_15630</name>
</gene>
<keyword evidence="1" id="KW-0346">Stress response</keyword>
<accession>A0ABM6RV43</accession>
<feature type="domain" description="SHSP" evidence="4">
    <location>
        <begin position="9"/>
        <end position="122"/>
    </location>
</feature>
<evidence type="ECO:0000256" key="2">
    <source>
        <dbReference type="PROSITE-ProRule" id="PRU00285"/>
    </source>
</evidence>
<dbReference type="EMBL" id="CP019454">
    <property type="protein sequence ID" value="AUW95213.1"/>
    <property type="molecule type" value="Genomic_DNA"/>
</dbReference>
<sequence>MMFDELFRPLERVAYAPLTNIVKKEDQFEVVLAVPGYTEEQLSLAIENGVLEIKADAKEGQDTDMYLRREIRQLPFRYRVELPEGAQADQIAAELHNGLLTVTIPLQPKKVIPVKIQTVPITKSIEA</sequence>
<dbReference type="InterPro" id="IPR044587">
    <property type="entry name" value="HSP21-like"/>
</dbReference>
<dbReference type="Proteomes" id="UP000325292">
    <property type="component" value="Chromosome"/>
</dbReference>
<dbReference type="Gene3D" id="2.60.40.790">
    <property type="match status" value="1"/>
</dbReference>
<proteinExistence type="inferred from homology"/>
<dbReference type="PROSITE" id="PS01031">
    <property type="entry name" value="SHSP"/>
    <property type="match status" value="1"/>
</dbReference>
<evidence type="ECO:0000313" key="5">
    <source>
        <dbReference type="EMBL" id="AUW95213.1"/>
    </source>
</evidence>
<dbReference type="InterPro" id="IPR002068">
    <property type="entry name" value="A-crystallin/Hsp20_dom"/>
</dbReference>
<evidence type="ECO:0000256" key="3">
    <source>
        <dbReference type="RuleBase" id="RU003616"/>
    </source>
</evidence>
<dbReference type="PANTHER" id="PTHR46733">
    <property type="entry name" value="26.5 KDA HEAT SHOCK PROTEIN, MITOCHONDRIAL"/>
    <property type="match status" value="1"/>
</dbReference>
<dbReference type="SUPFAM" id="SSF49764">
    <property type="entry name" value="HSP20-like chaperones"/>
    <property type="match status" value="1"/>
</dbReference>
<comment type="similarity">
    <text evidence="2 3">Belongs to the small heat shock protein (HSP20) family.</text>
</comment>
<dbReference type="PANTHER" id="PTHR46733:SF4">
    <property type="entry name" value="HEAT SHOCK PROTEIN 21, CHLOROPLASTIC"/>
    <property type="match status" value="1"/>
</dbReference>
<dbReference type="CDD" id="cd06464">
    <property type="entry name" value="ACD_sHsps-like"/>
    <property type="match status" value="1"/>
</dbReference>
<keyword evidence="6" id="KW-1185">Reference proteome</keyword>
<dbReference type="InterPro" id="IPR008978">
    <property type="entry name" value="HSP20-like_chaperone"/>
</dbReference>
<reference evidence="5 6" key="1">
    <citation type="journal article" date="2019" name="Sci. Rep.">
        <title>Sulfobacillus thermotolerans: new insights into resistance and metabolic capacities of acidophilic chemolithotrophs.</title>
        <authorList>
            <person name="Panyushkina A.E."/>
            <person name="Babenko V.V."/>
            <person name="Nikitina A.S."/>
            <person name="Selezneva O.V."/>
            <person name="Tsaplina I.A."/>
            <person name="Letarova M.A."/>
            <person name="Kostryukova E.S."/>
            <person name="Letarov A.V."/>
        </authorList>
    </citation>
    <scope>NUCLEOTIDE SEQUENCE [LARGE SCALE GENOMIC DNA]</scope>
    <source>
        <strain evidence="5 6">Kr1</strain>
    </source>
</reference>
<name>A0ABM6RV43_9FIRM</name>
<evidence type="ECO:0000313" key="6">
    <source>
        <dbReference type="Proteomes" id="UP000325292"/>
    </source>
</evidence>